<protein>
    <submittedName>
        <fullName evidence="2">Uncharacterized protein</fullName>
    </submittedName>
</protein>
<gene>
    <name evidence="2" type="ORF">NCTC10181_00645</name>
</gene>
<evidence type="ECO:0000313" key="3">
    <source>
        <dbReference type="Proteomes" id="UP000290985"/>
    </source>
</evidence>
<evidence type="ECO:0000256" key="1">
    <source>
        <dbReference type="SAM" id="Coils"/>
    </source>
</evidence>
<keyword evidence="1" id="KW-0175">Coiled coil</keyword>
<organism evidence="2 3">
    <name type="scientific">Mycoplasmopsis citelli</name>
    <dbReference type="NCBI Taxonomy" id="171281"/>
    <lineage>
        <taxon>Bacteria</taxon>
        <taxon>Bacillati</taxon>
        <taxon>Mycoplasmatota</taxon>
        <taxon>Mycoplasmoidales</taxon>
        <taxon>Metamycoplasmataceae</taxon>
        <taxon>Mycoplasmopsis</taxon>
    </lineage>
</organism>
<reference evidence="2 3" key="1">
    <citation type="submission" date="2019-01" db="EMBL/GenBank/DDBJ databases">
        <authorList>
            <consortium name="Pathogen Informatics"/>
        </authorList>
    </citation>
    <scope>NUCLEOTIDE SEQUENCE [LARGE SCALE GENOMIC DNA]</scope>
    <source>
        <strain evidence="2 3">NCTC10181</strain>
    </source>
</reference>
<dbReference type="EMBL" id="LR215036">
    <property type="protein sequence ID" value="VEU74783.1"/>
    <property type="molecule type" value="Genomic_DNA"/>
</dbReference>
<feature type="coiled-coil region" evidence="1">
    <location>
        <begin position="420"/>
        <end position="447"/>
    </location>
</feature>
<dbReference type="Proteomes" id="UP000290985">
    <property type="component" value="Chromosome"/>
</dbReference>
<feature type="coiled-coil region" evidence="1">
    <location>
        <begin position="597"/>
        <end position="664"/>
    </location>
</feature>
<feature type="coiled-coil region" evidence="1">
    <location>
        <begin position="358"/>
        <end position="392"/>
    </location>
</feature>
<evidence type="ECO:0000313" key="2">
    <source>
        <dbReference type="EMBL" id="VEU74783.1"/>
    </source>
</evidence>
<sequence length="1047" mass="120510">MKSSIKKHLLLSLGGFSLIGTILGFGIGFGTAKTINQNQISFLNNQLNALNLKFQKYNLANKEDKLKVQTLQSQSNNLQFLVQNLQESDLSSENLDASLSEVNLQKISESEIRYKELEKPLQNWKANLVKKVSTLNKTLKNLLEKNNNLNQEIRQGVTDSLNKGKTLFNSLKDITFHDKDSTIKAFKNIQKAQNIFLNQLNSSINLIIGQISKHKQEVDDLNNQIAKRDEKIKELAEKLISQLIFYLKLIAQFKNSLQDFNDFDFAETDAVQSEKIKTQIQETIKFIAKKEILFSELLDQMNESLDEAKENNDYSDVESYNLNIVQKNFEKIVKEYDLVRSAIIPLYKKWNQEKGTQIVNQAKQITNLETQNQNLQVQIDSLNAQKTTLEEDLMNNLNSVLENQITVLSGIEDTIRNSDDSNAESLVNNLKDQIDKLKDLKSKYNIENYNQTFTPIINQALRTAQEVINEYKITVFNPLKSQYQNILDELNTTKEQLQSTQSQLSSKQRELEDTQSALSLIQIQLSESQNNLAITRSHLQTLNNEIFSNKEKAIDTFNFVKEIHDNLKVKANTLTTKVESNVDLQALRTQLDKQILNIEETDTLEQIQEKIKSLINLSTNLNSAYGDTLQKDYEAKSIGLTGLITSLRNSKNELQATINFLEGKQATNINKVLQEYNEIKSKATTIRDKAKQYQINTSELDSVLQLTELNIPRNNLEQQINFISEYTTRIINLSKQSINLQNQLFKKSDKLSKTISDRNKQLQHNLDLANFEIQGKVRIIGHLTDRVKDLEKQLKSKINQLENQNQILSSTQEELRQKSREIQNQNNLINQNKDKLSEALANYTKYRNVILNSNVYQNATRGFMFDPYFTNLSTTDQQIKTGYTSKSDKDKYGEYFTLLNPGITPQQVSVTNKLNLLTKKSQKDVYKFRIYYIDDKETNDSEKLKFKDIQIDRKKLENNTTFYTELYSEETKWKYPGKKLYTTEFVITKLIAGSSNKIEFTNVIASSSVLDKNIQRSTYSNSDIYPHITISKLISSSRPIISVQEIE</sequence>
<feature type="coiled-coil region" evidence="1">
    <location>
        <begin position="204"/>
        <end position="238"/>
    </location>
</feature>
<feature type="coiled-coil region" evidence="1">
    <location>
        <begin position="125"/>
        <end position="159"/>
    </location>
</feature>
<feature type="coiled-coil region" evidence="1">
    <location>
        <begin position="780"/>
        <end position="842"/>
    </location>
</feature>
<dbReference type="KEGG" id="mcit:NCTC10181_00645"/>
<accession>A0A449B2H7</accession>
<dbReference type="RefSeq" id="WP_129725584.1">
    <property type="nucleotide sequence ID" value="NZ_LR215036.1"/>
</dbReference>
<dbReference type="AlphaFoldDB" id="A0A449B2H7"/>
<feature type="coiled-coil region" evidence="1">
    <location>
        <begin position="480"/>
        <end position="545"/>
    </location>
</feature>
<keyword evidence="3" id="KW-1185">Reference proteome</keyword>
<proteinExistence type="predicted"/>
<name>A0A449B2H7_9BACT</name>